<keyword evidence="3" id="KW-1185">Reference proteome</keyword>
<protein>
    <submittedName>
        <fullName evidence="2">PASTA domain-containing protein</fullName>
    </submittedName>
</protein>
<dbReference type="PROSITE" id="PS51178">
    <property type="entry name" value="PASTA"/>
    <property type="match status" value="2"/>
</dbReference>
<evidence type="ECO:0000259" key="1">
    <source>
        <dbReference type="PROSITE" id="PS51178"/>
    </source>
</evidence>
<accession>A0ABW2TKM9</accession>
<dbReference type="CDD" id="cd06577">
    <property type="entry name" value="PASTA_pknB"/>
    <property type="match status" value="2"/>
</dbReference>
<dbReference type="InterPro" id="IPR005543">
    <property type="entry name" value="PASTA_dom"/>
</dbReference>
<dbReference type="Gene3D" id="3.30.10.20">
    <property type="match status" value="2"/>
</dbReference>
<dbReference type="Proteomes" id="UP001596512">
    <property type="component" value="Unassembled WGS sequence"/>
</dbReference>
<comment type="caution">
    <text evidence="2">The sequence shown here is derived from an EMBL/GenBank/DDBJ whole genome shotgun (WGS) entry which is preliminary data.</text>
</comment>
<dbReference type="SUPFAM" id="SSF54184">
    <property type="entry name" value="Penicillin-binding protein 2x (pbp-2x), c-terminal domain"/>
    <property type="match status" value="1"/>
</dbReference>
<reference evidence="3" key="1">
    <citation type="journal article" date="2019" name="Int. J. Syst. Evol. Microbiol.">
        <title>The Global Catalogue of Microorganisms (GCM) 10K type strain sequencing project: providing services to taxonomists for standard genome sequencing and annotation.</title>
        <authorList>
            <consortium name="The Broad Institute Genomics Platform"/>
            <consortium name="The Broad Institute Genome Sequencing Center for Infectious Disease"/>
            <person name="Wu L."/>
            <person name="Ma J."/>
        </authorList>
    </citation>
    <scope>NUCLEOTIDE SEQUENCE [LARGE SCALE GENOMIC DNA]</scope>
    <source>
        <strain evidence="3">JCM 17695</strain>
    </source>
</reference>
<gene>
    <name evidence="2" type="ORF">ACFQV2_09655</name>
</gene>
<dbReference type="SMART" id="SM00740">
    <property type="entry name" value="PASTA"/>
    <property type="match status" value="2"/>
</dbReference>
<name>A0ABW2TKM9_9PSEU</name>
<organism evidence="2 3">
    <name type="scientific">Actinokineospora soli</name>
    <dbReference type="NCBI Taxonomy" id="1048753"/>
    <lineage>
        <taxon>Bacteria</taxon>
        <taxon>Bacillati</taxon>
        <taxon>Actinomycetota</taxon>
        <taxon>Actinomycetes</taxon>
        <taxon>Pseudonocardiales</taxon>
        <taxon>Pseudonocardiaceae</taxon>
        <taxon>Actinokineospora</taxon>
    </lineage>
</organism>
<feature type="domain" description="PASTA" evidence="1">
    <location>
        <begin position="75"/>
        <end position="134"/>
    </location>
</feature>
<evidence type="ECO:0000313" key="2">
    <source>
        <dbReference type="EMBL" id="MFC7613793.1"/>
    </source>
</evidence>
<sequence length="134" mass="13757">MLSKGPAPKPVPDVRGQTRDEAFKALTDAGFQPVEGAAEFSPDVEGGRVIRTDPPAQTTIPADGNKQVTVVLSSAVTVPDLGGLTVPEAQAKLAEVGLALELQPFSNPNGRVITQGPGAGSRVEPGGKVQVFAF</sequence>
<dbReference type="EMBL" id="JBHTEY010000004">
    <property type="protein sequence ID" value="MFC7613793.1"/>
    <property type="molecule type" value="Genomic_DNA"/>
</dbReference>
<evidence type="ECO:0000313" key="3">
    <source>
        <dbReference type="Proteomes" id="UP001596512"/>
    </source>
</evidence>
<dbReference type="Pfam" id="PF03793">
    <property type="entry name" value="PASTA"/>
    <property type="match status" value="2"/>
</dbReference>
<proteinExistence type="predicted"/>
<feature type="domain" description="PASTA" evidence="1">
    <location>
        <begin position="5"/>
        <end position="74"/>
    </location>
</feature>